<gene>
    <name evidence="1" type="ORF">CUR83_03495</name>
</gene>
<accession>A0ABT6IQN4</accession>
<proteinExistence type="predicted"/>
<dbReference type="EMBL" id="PGFT01000001">
    <property type="protein sequence ID" value="MDH4904143.1"/>
    <property type="molecule type" value="Genomic_DNA"/>
</dbReference>
<protein>
    <submittedName>
        <fullName evidence="1">Addiction module antidote protein</fullName>
    </submittedName>
</protein>
<comment type="caution">
    <text evidence="1">The sequence shown here is derived from an EMBL/GenBank/DDBJ whole genome shotgun (WGS) entry which is preliminary data.</text>
</comment>
<dbReference type="PANTHER" id="PTHR40275">
    <property type="entry name" value="SSL7038 PROTEIN"/>
    <property type="match status" value="1"/>
</dbReference>
<dbReference type="InterPro" id="IPR010982">
    <property type="entry name" value="Lambda_DNA-bd_dom_sf"/>
</dbReference>
<dbReference type="Proteomes" id="UP001243298">
    <property type="component" value="Unassembled WGS sequence"/>
</dbReference>
<dbReference type="PANTHER" id="PTHR40275:SF1">
    <property type="entry name" value="SSL7038 PROTEIN"/>
    <property type="match status" value="1"/>
</dbReference>
<evidence type="ECO:0000313" key="2">
    <source>
        <dbReference type="Proteomes" id="UP001243298"/>
    </source>
</evidence>
<evidence type="ECO:0000313" key="1">
    <source>
        <dbReference type="EMBL" id="MDH4904143.1"/>
    </source>
</evidence>
<reference evidence="1 2" key="1">
    <citation type="submission" date="2017-11" db="EMBL/GenBank/DDBJ databases">
        <title>Whole genome sequencing of Psychrobacter pocilloporae S6-60T(=JCM 31058T=LMG 29157T).</title>
        <authorList>
            <person name="Das S.K."/>
        </authorList>
    </citation>
    <scope>NUCLEOTIDE SEQUENCE [LARGE SCALE GENOMIC DNA]</scope>
    <source>
        <strain evidence="1 2">S6-60</strain>
    </source>
</reference>
<dbReference type="SUPFAM" id="SSF47413">
    <property type="entry name" value="lambda repressor-like DNA-binding domains"/>
    <property type="match status" value="1"/>
</dbReference>
<dbReference type="RefSeq" id="WP_284719092.1">
    <property type="nucleotide sequence ID" value="NZ_PGFT01000001.1"/>
</dbReference>
<dbReference type="NCBIfam" id="TIGR02684">
    <property type="entry name" value="dnstrm_HI1420"/>
    <property type="match status" value="1"/>
</dbReference>
<dbReference type="Pfam" id="PF21716">
    <property type="entry name" value="dnstrm_HI1420"/>
    <property type="match status" value="1"/>
</dbReference>
<name>A0ABT6IQN4_9GAMM</name>
<organism evidence="1 2">
    <name type="scientific">Psychrobacter pocilloporae</name>
    <dbReference type="NCBI Taxonomy" id="1775882"/>
    <lineage>
        <taxon>Bacteria</taxon>
        <taxon>Pseudomonadati</taxon>
        <taxon>Pseudomonadota</taxon>
        <taxon>Gammaproteobacteria</taxon>
        <taxon>Moraxellales</taxon>
        <taxon>Moraxellaceae</taxon>
        <taxon>Psychrobacter</taxon>
    </lineage>
</organism>
<sequence length="103" mass="11491">MTNIKTSRFDVAEYLTDETLINAYLNEVLTDGAPSEFIEALNDVAKAKGMNELAEKTGIRRESLYKTLRSEKPRFDTMLKIIDGMGLQVTLTPKASHEPLAEA</sequence>
<dbReference type="InterPro" id="IPR014057">
    <property type="entry name" value="HI1420"/>
</dbReference>
<keyword evidence="2" id="KW-1185">Reference proteome</keyword>